<organism evidence="4 5">
    <name type="scientific">Phrynocephalus forsythii</name>
    <dbReference type="NCBI Taxonomy" id="171643"/>
    <lineage>
        <taxon>Eukaryota</taxon>
        <taxon>Metazoa</taxon>
        <taxon>Chordata</taxon>
        <taxon>Craniata</taxon>
        <taxon>Vertebrata</taxon>
        <taxon>Euteleostomi</taxon>
        <taxon>Lepidosauria</taxon>
        <taxon>Squamata</taxon>
        <taxon>Bifurcata</taxon>
        <taxon>Unidentata</taxon>
        <taxon>Episquamata</taxon>
        <taxon>Toxicofera</taxon>
        <taxon>Iguania</taxon>
        <taxon>Acrodonta</taxon>
        <taxon>Agamidae</taxon>
        <taxon>Agaminae</taxon>
        <taxon>Phrynocephalus</taxon>
    </lineage>
</organism>
<protein>
    <recommendedName>
        <fullName evidence="6">Shieldin complex subunit 2</fullName>
    </recommendedName>
</protein>
<evidence type="ECO:0000259" key="1">
    <source>
        <dbReference type="Pfam" id="PF15793"/>
    </source>
</evidence>
<dbReference type="GO" id="GO:0035861">
    <property type="term" value="C:site of double-strand break"/>
    <property type="evidence" value="ECO:0007669"/>
    <property type="project" value="TreeGrafter"/>
</dbReference>
<dbReference type="Pfam" id="PF22779">
    <property type="entry name" value="OB_SHLD2_2nd"/>
    <property type="match status" value="1"/>
</dbReference>
<dbReference type="AlphaFoldDB" id="A0A9Q0XQ67"/>
<keyword evidence="5" id="KW-1185">Reference proteome</keyword>
<feature type="domain" description="Shieldin complex subunit 2 C-terminal" evidence="1">
    <location>
        <begin position="708"/>
        <end position="873"/>
    </location>
</feature>
<feature type="domain" description="Shieldin complex subunit 2 second OB fold" evidence="3">
    <location>
        <begin position="570"/>
        <end position="651"/>
    </location>
</feature>
<reference evidence="4" key="1">
    <citation type="journal article" date="2023" name="DNA Res.">
        <title>Chromosome-level genome assembly of Phrynocephalus forsythii using third-generation DNA sequencing and Hi-C analysis.</title>
        <authorList>
            <person name="Qi Y."/>
            <person name="Zhao W."/>
            <person name="Zhao Y."/>
            <person name="Niu C."/>
            <person name="Cao S."/>
            <person name="Zhang Y."/>
        </authorList>
    </citation>
    <scope>NUCLEOTIDE SEQUENCE</scope>
    <source>
        <tissue evidence="4">Muscle</tissue>
    </source>
</reference>
<dbReference type="OrthoDB" id="5963585at2759"/>
<name>A0A9Q0XQ67_9SAUR</name>
<dbReference type="Pfam" id="PF15793">
    <property type="entry name" value="SHLD2_C"/>
    <property type="match status" value="1"/>
</dbReference>
<comment type="caution">
    <text evidence="4">The sequence shown here is derived from an EMBL/GenBank/DDBJ whole genome shotgun (WGS) entry which is preliminary data.</text>
</comment>
<dbReference type="EMBL" id="JAPFRF010000008">
    <property type="protein sequence ID" value="KAJ7324336.1"/>
    <property type="molecule type" value="Genomic_DNA"/>
</dbReference>
<sequence length="876" mass="97944">MSGGPQIHIFFGAPMLSAVVEKSREETFSTTTAGTWRKLSLSFTKDTPNIDTRQYRYPDHAEHQTLANTAHSKNLFKAKKWRLTDSAADVTNIKSFSNETKERNVLSSSVHLVFGGTRKEKDMNCHTCEQLPSQLTTGEQQNRESEDAEGEVNCMVCNHLDISPLTFLTSHGHKPSDFQCDHPQLLSQYLKIHPQVMKESKTGKTCGASSSLAVSTDTEFHSILTASQVAVTSGRGALGQNGIESNSAKRMGLKVFKPQRNDEVAVDQLLPLREINDRCACVNEINCRKNYESSLELFDSYNPVKENSLLEETGFQDNVGIPANILHLPDVKPSNALYSTEPLKKAVLSSKGQHSAKRAQAPEDTLSTVNVLAGEQQQTKKVKLTSSPVNPVLLGQGISGFKEVLKCPSLLKDCLCKSKKYTVLVIVLHPCHIKEIHIKSGTKLTSKVPLATVVVSDQSEMQLKVLLWRAAAFWSLTIFPGDIVLFTDVIIYENHWIGEIMLQSTSTTQLLNFGSCSAIHHDEFSHIVDVNILQGLLAYVSSRHACLQALPQRKTQTLNSIQHVLLDQLKPDMLVHLVAKIVDIAVLTESTYSFKGERQRKIILTVEQIKDQHCLLVLWGAVAANYPQLQRKRDHKWEFKHLFVKHSPVSGELELHTTPWSTLECLFDDDRRAIEFREKFEKSAKPLTSVTRLAAHLEEKCSGIIQIKACISELKFTMDASPHGQLVFDANTSLQRIHTSLALITFAGCAKCGLELQTDGNKIYKQCMSCLPSNKMKIFYRPSLMMVEDGGCIVCVQVASELMEKMFLNIPGDWLNKPIEPSLDTTYGMIVADLCHSLLTDTKASYLLTIRSHFVLDENSYPLEMDFHLVDFHLEL</sequence>
<dbReference type="InterPro" id="IPR049507">
    <property type="entry name" value="SHLD2_OB1"/>
</dbReference>
<proteinExistence type="predicted"/>
<dbReference type="GO" id="GO:0005634">
    <property type="term" value="C:nucleus"/>
    <property type="evidence" value="ECO:0007669"/>
    <property type="project" value="TreeGrafter"/>
</dbReference>
<dbReference type="GO" id="GO:0010569">
    <property type="term" value="P:regulation of double-strand break repair via homologous recombination"/>
    <property type="evidence" value="ECO:0007669"/>
    <property type="project" value="TreeGrafter"/>
</dbReference>
<evidence type="ECO:0000313" key="5">
    <source>
        <dbReference type="Proteomes" id="UP001142489"/>
    </source>
</evidence>
<dbReference type="Proteomes" id="UP001142489">
    <property type="component" value="Unassembled WGS sequence"/>
</dbReference>
<dbReference type="Pfam" id="PF21669">
    <property type="entry name" value="SHLD2_OB1"/>
    <property type="match status" value="1"/>
</dbReference>
<dbReference type="InterPro" id="IPR031589">
    <property type="entry name" value="SHLD2_C"/>
</dbReference>
<dbReference type="PANTHER" id="PTHR14495">
    <property type="entry name" value="SHIELDIN COMPLEX SUBUNIT 2"/>
    <property type="match status" value="1"/>
</dbReference>
<feature type="domain" description="Shieldin complex subunit 2 first OB fold" evidence="2">
    <location>
        <begin position="402"/>
        <end position="537"/>
    </location>
</feature>
<dbReference type="InterPro" id="IPR029715">
    <property type="entry name" value="FAM35A"/>
</dbReference>
<evidence type="ECO:0008006" key="6">
    <source>
        <dbReference type="Google" id="ProtNLM"/>
    </source>
</evidence>
<gene>
    <name evidence="4" type="ORF">JRQ81_017356</name>
</gene>
<evidence type="ECO:0000259" key="2">
    <source>
        <dbReference type="Pfam" id="PF21669"/>
    </source>
</evidence>
<evidence type="ECO:0000313" key="4">
    <source>
        <dbReference type="EMBL" id="KAJ7324336.1"/>
    </source>
</evidence>
<accession>A0A9Q0XQ67</accession>
<dbReference type="PANTHER" id="PTHR14495:SF2">
    <property type="entry name" value="SHIELDIN COMPLEX SUBUNIT 2"/>
    <property type="match status" value="1"/>
</dbReference>
<evidence type="ECO:0000259" key="3">
    <source>
        <dbReference type="Pfam" id="PF22779"/>
    </source>
</evidence>
<dbReference type="InterPro" id="IPR053944">
    <property type="entry name" value="SHLD2_OB2"/>
</dbReference>